<dbReference type="FunFam" id="1.10.8.350:FF:000001">
    <property type="entry name" value="Lytic murein transglycosylase B"/>
    <property type="match status" value="1"/>
</dbReference>
<feature type="active site" evidence="1">
    <location>
        <position position="156"/>
    </location>
</feature>
<dbReference type="Proteomes" id="UP000250123">
    <property type="component" value="Chromosome SHEWBE"/>
</dbReference>
<feature type="domain" description="Transglycosylase SLT" evidence="3">
    <location>
        <begin position="64"/>
        <end position="355"/>
    </location>
</feature>
<dbReference type="Pfam" id="PF13406">
    <property type="entry name" value="SLT_2"/>
    <property type="match status" value="1"/>
</dbReference>
<feature type="signal peptide" evidence="2">
    <location>
        <begin position="1"/>
        <end position="47"/>
    </location>
</feature>
<dbReference type="NCBIfam" id="TIGR02282">
    <property type="entry name" value="MltB"/>
    <property type="match status" value="1"/>
</dbReference>
<reference evidence="5" key="1">
    <citation type="submission" date="2018-06" db="EMBL/GenBank/DDBJ databases">
        <authorList>
            <person name="Cea G.-C."/>
            <person name="William W."/>
        </authorList>
    </citation>
    <scope>NUCLEOTIDE SEQUENCE [LARGE SCALE GENOMIC DNA]</scope>
    <source>
        <strain evidence="5">DB21MT-2</strain>
    </source>
</reference>
<evidence type="ECO:0000256" key="1">
    <source>
        <dbReference type="PIRSR" id="PIRSR611757-1"/>
    </source>
</evidence>
<dbReference type="Gene3D" id="1.10.530.10">
    <property type="match status" value="1"/>
</dbReference>
<dbReference type="InterPro" id="IPR031304">
    <property type="entry name" value="SLT_2"/>
</dbReference>
<gene>
    <name evidence="4" type="primary">mltB</name>
    <name evidence="4" type="ORF">SHEWBE_4039</name>
</gene>
<dbReference type="SUPFAM" id="SSF53955">
    <property type="entry name" value="Lysozyme-like"/>
    <property type="match status" value="1"/>
</dbReference>
<feature type="chain" id="PRO_5016335705" evidence="2">
    <location>
        <begin position="48"/>
        <end position="363"/>
    </location>
</feature>
<dbReference type="PANTHER" id="PTHR30163">
    <property type="entry name" value="MEMBRANE-BOUND LYTIC MUREIN TRANSGLYCOSYLASE B"/>
    <property type="match status" value="1"/>
</dbReference>
<evidence type="ECO:0000313" key="5">
    <source>
        <dbReference type="Proteomes" id="UP000250123"/>
    </source>
</evidence>
<evidence type="ECO:0000256" key="2">
    <source>
        <dbReference type="SAM" id="SignalP"/>
    </source>
</evidence>
<dbReference type="EMBL" id="LS483452">
    <property type="protein sequence ID" value="SQH78002.1"/>
    <property type="molecule type" value="Genomic_DNA"/>
</dbReference>
<keyword evidence="2" id="KW-0732">Signal</keyword>
<dbReference type="KEGG" id="sbk:SHEWBE_4039"/>
<organism evidence="4 5">
    <name type="scientific">Shewanella benthica</name>
    <dbReference type="NCBI Taxonomy" id="43661"/>
    <lineage>
        <taxon>Bacteria</taxon>
        <taxon>Pseudomonadati</taxon>
        <taxon>Pseudomonadota</taxon>
        <taxon>Gammaproteobacteria</taxon>
        <taxon>Alteromonadales</taxon>
        <taxon>Shewanellaceae</taxon>
        <taxon>Shewanella</taxon>
    </lineage>
</organism>
<proteinExistence type="predicted"/>
<dbReference type="GO" id="GO:0008933">
    <property type="term" value="F:peptidoglycan lytic transglycosylase activity"/>
    <property type="evidence" value="ECO:0007669"/>
    <property type="project" value="TreeGrafter"/>
</dbReference>
<accession>A0A330M7C0</accession>
<dbReference type="InterPro" id="IPR011757">
    <property type="entry name" value="Lytic_transglycosylase_MltB"/>
</dbReference>
<dbReference type="AlphaFoldDB" id="A0A330M7C0"/>
<dbReference type="PANTHER" id="PTHR30163:SF9">
    <property type="entry name" value="MEMBRANE-BOUND LYTIC MUREIN TRANSGLYCOSYLASE B"/>
    <property type="match status" value="1"/>
</dbReference>
<dbReference type="InterPro" id="IPR043426">
    <property type="entry name" value="MltB-like"/>
</dbReference>
<evidence type="ECO:0000259" key="3">
    <source>
        <dbReference type="Pfam" id="PF13406"/>
    </source>
</evidence>
<evidence type="ECO:0000313" key="4">
    <source>
        <dbReference type="EMBL" id="SQH78002.1"/>
    </source>
</evidence>
<dbReference type="GO" id="GO:0009253">
    <property type="term" value="P:peptidoglycan catabolic process"/>
    <property type="evidence" value="ECO:0007669"/>
    <property type="project" value="TreeGrafter"/>
</dbReference>
<dbReference type="InterPro" id="IPR023346">
    <property type="entry name" value="Lysozyme-like_dom_sf"/>
</dbReference>
<dbReference type="Gene3D" id="1.10.8.350">
    <property type="entry name" value="Bacterial muramidase"/>
    <property type="match status" value="1"/>
</dbReference>
<sequence>MLLACLSGFTHSIIQIQGTVSVNTKPKLVTTLLIAAFSISATATATASTSTSTSILDDASVAPLKTEFMQTQKALGFTEKEVQQFLDTAKYDQAVIDAMTKPWEAKPWHQYYPIFLTEKRLEAGIAFWEKHKATVSRAAKEFDVDPEIIIAIIGIETFYGGYMGNYPVVDALYTLGFYYPPRATFFRKELSNLQTLIKDEQLDINNLKGSYAGAMGFGQFIPSSYRHYAVDFDHDGRRDLLNNPVDAIGSVANYFHQHGWQPGAPVVLPLSVDNKLASQLNVWTGEKLTYTAADILTPSVALAEAIDIDVSQPALVIKLEQENNTEYWMGLNNFYVITRYNRSPLYAMAVYQFSQELKSAASL</sequence>
<name>A0A330M7C0_9GAMM</name>
<protein>
    <submittedName>
        <fullName evidence="4">Membrane-bound lytic murein transglycosylase B</fullName>
    </submittedName>
</protein>
<dbReference type="CDD" id="cd13399">
    <property type="entry name" value="Slt35-like"/>
    <property type="match status" value="1"/>
</dbReference>